<proteinExistence type="predicted"/>
<dbReference type="EMBL" id="NWUX01000002">
    <property type="protein sequence ID" value="PCF96817.1"/>
    <property type="molecule type" value="Genomic_DNA"/>
</dbReference>
<dbReference type="Gene3D" id="3.30.450.270">
    <property type="match status" value="1"/>
</dbReference>
<feature type="domain" description="GGDEF" evidence="4">
    <location>
        <begin position="334"/>
        <end position="461"/>
    </location>
</feature>
<gene>
    <name evidence="5" type="ORF">CPA45_03650</name>
</gene>
<dbReference type="Proteomes" id="UP000218677">
    <property type="component" value="Unassembled WGS sequence"/>
</dbReference>
<accession>A0A2A4HQZ0</accession>
<dbReference type="SMART" id="SM00267">
    <property type="entry name" value="GGDEF"/>
    <property type="match status" value="1"/>
</dbReference>
<evidence type="ECO:0000256" key="2">
    <source>
        <dbReference type="ARBA" id="ARBA00012528"/>
    </source>
</evidence>
<dbReference type="GO" id="GO:0043709">
    <property type="term" value="P:cell adhesion involved in single-species biofilm formation"/>
    <property type="evidence" value="ECO:0007669"/>
    <property type="project" value="TreeGrafter"/>
</dbReference>
<dbReference type="PANTHER" id="PTHR45138:SF9">
    <property type="entry name" value="DIGUANYLATE CYCLASE DGCM-RELATED"/>
    <property type="match status" value="1"/>
</dbReference>
<dbReference type="NCBIfam" id="TIGR00254">
    <property type="entry name" value="GGDEF"/>
    <property type="match status" value="1"/>
</dbReference>
<evidence type="ECO:0000259" key="4">
    <source>
        <dbReference type="PROSITE" id="PS50887"/>
    </source>
</evidence>
<keyword evidence="6" id="KW-1185">Reference proteome</keyword>
<dbReference type="EC" id="2.7.7.65" evidence="2"/>
<evidence type="ECO:0000313" key="6">
    <source>
        <dbReference type="Proteomes" id="UP000218677"/>
    </source>
</evidence>
<dbReference type="OrthoDB" id="6134624at2"/>
<dbReference type="PROSITE" id="PS50887">
    <property type="entry name" value="GGDEF"/>
    <property type="match status" value="1"/>
</dbReference>
<comment type="caution">
    <text evidence="5">The sequence shown here is derived from an EMBL/GenBank/DDBJ whole genome shotgun (WGS) entry which is preliminary data.</text>
</comment>
<evidence type="ECO:0000256" key="1">
    <source>
        <dbReference type="ARBA" id="ARBA00001946"/>
    </source>
</evidence>
<dbReference type="InterPro" id="IPR029787">
    <property type="entry name" value="Nucleotide_cyclase"/>
</dbReference>
<dbReference type="AlphaFoldDB" id="A0A2A4HQZ0"/>
<dbReference type="GO" id="GO:0052621">
    <property type="term" value="F:diguanylate cyclase activity"/>
    <property type="evidence" value="ECO:0007669"/>
    <property type="project" value="UniProtKB-EC"/>
</dbReference>
<dbReference type="SUPFAM" id="SSF55781">
    <property type="entry name" value="GAF domain-like"/>
    <property type="match status" value="1"/>
</dbReference>
<dbReference type="PANTHER" id="PTHR45138">
    <property type="entry name" value="REGULATORY COMPONENTS OF SENSORY TRANSDUCTION SYSTEM"/>
    <property type="match status" value="1"/>
</dbReference>
<dbReference type="InterPro" id="IPR043150">
    <property type="entry name" value="Phytochrome_PHY_sf"/>
</dbReference>
<dbReference type="SUPFAM" id="SSF55073">
    <property type="entry name" value="Nucleotide cyclase"/>
    <property type="match status" value="1"/>
</dbReference>
<dbReference type="FunFam" id="3.30.70.270:FF:000001">
    <property type="entry name" value="Diguanylate cyclase domain protein"/>
    <property type="match status" value="1"/>
</dbReference>
<comment type="catalytic activity">
    <reaction evidence="3">
        <text>2 GTP = 3',3'-c-di-GMP + 2 diphosphate</text>
        <dbReference type="Rhea" id="RHEA:24898"/>
        <dbReference type="ChEBI" id="CHEBI:33019"/>
        <dbReference type="ChEBI" id="CHEBI:37565"/>
        <dbReference type="ChEBI" id="CHEBI:58805"/>
        <dbReference type="EC" id="2.7.7.65"/>
    </reaction>
</comment>
<comment type="cofactor">
    <cofactor evidence="1">
        <name>Mg(2+)</name>
        <dbReference type="ChEBI" id="CHEBI:18420"/>
    </cofactor>
</comment>
<organism evidence="5 6">
    <name type="scientific">Vreelandella nigrificans</name>
    <dbReference type="NCBI Taxonomy" id="2042704"/>
    <lineage>
        <taxon>Bacteria</taxon>
        <taxon>Pseudomonadati</taxon>
        <taxon>Pseudomonadota</taxon>
        <taxon>Gammaproteobacteria</taxon>
        <taxon>Oceanospirillales</taxon>
        <taxon>Halomonadaceae</taxon>
        <taxon>Vreelandella</taxon>
    </lineage>
</organism>
<reference evidence="6" key="1">
    <citation type="submission" date="2017-09" db="EMBL/GenBank/DDBJ databases">
        <authorList>
            <person name="Cho G.-S."/>
            <person name="Oguntoyinbo F.A."/>
            <person name="Cnockaert M."/>
            <person name="Kabisch J."/>
            <person name="Neve H."/>
            <person name="Bockelmann W."/>
            <person name="Wenning M."/>
            <person name="Franz C.M."/>
            <person name="Vandamme P."/>
        </authorList>
    </citation>
    <scope>NUCLEOTIDE SEQUENCE [LARGE SCALE GENOMIC DNA]</scope>
    <source>
        <strain evidence="6">MBT G8648</strain>
    </source>
</reference>
<dbReference type="RefSeq" id="WP_096650288.1">
    <property type="nucleotide sequence ID" value="NZ_NWUX01000002.1"/>
</dbReference>
<name>A0A2A4HQZ0_9GAMM</name>
<dbReference type="InterPro" id="IPR050469">
    <property type="entry name" value="Diguanylate_Cyclase"/>
</dbReference>
<dbReference type="InterPro" id="IPR043128">
    <property type="entry name" value="Rev_trsase/Diguanyl_cyclase"/>
</dbReference>
<protein>
    <recommendedName>
        <fullName evidence="2">diguanylate cyclase</fullName>
        <ecNumber evidence="2">2.7.7.65</ecNumber>
    </recommendedName>
</protein>
<dbReference type="CDD" id="cd01949">
    <property type="entry name" value="GGDEF"/>
    <property type="match status" value="1"/>
</dbReference>
<evidence type="ECO:0000256" key="3">
    <source>
        <dbReference type="ARBA" id="ARBA00034247"/>
    </source>
</evidence>
<dbReference type="GO" id="GO:0005886">
    <property type="term" value="C:plasma membrane"/>
    <property type="evidence" value="ECO:0007669"/>
    <property type="project" value="TreeGrafter"/>
</dbReference>
<evidence type="ECO:0000313" key="5">
    <source>
        <dbReference type="EMBL" id="PCF96817.1"/>
    </source>
</evidence>
<dbReference type="Pfam" id="PF00990">
    <property type="entry name" value="GGDEF"/>
    <property type="match status" value="1"/>
</dbReference>
<dbReference type="GO" id="GO:1902201">
    <property type="term" value="P:negative regulation of bacterial-type flagellum-dependent cell motility"/>
    <property type="evidence" value="ECO:0007669"/>
    <property type="project" value="TreeGrafter"/>
</dbReference>
<dbReference type="InterPro" id="IPR000160">
    <property type="entry name" value="GGDEF_dom"/>
</dbReference>
<dbReference type="Gene3D" id="3.30.70.270">
    <property type="match status" value="1"/>
</dbReference>
<sequence>MSGTLSTSIDNLCHELALLCSSASPMDLFERLAKMLHVYTQGKTVALYRRLSTDELRLAYCHPEESTLGLPSSFLTVRCYDDLAAAELQIYELKGEQGVWGYIGHPPTACAEPNQRIKLLVTMASQRLHLLKAESMAARQFGLKSRRMQLSRDIKRLTSIDDILQHHGASWCDIFQADGIVLAYQGELHCFGKHPSKHQLSKQLQTFCWQNPHEELVELNGSCQGCLAAQLSVASASLGWLLLFRRQPLLPDLIAHSTLQNSLSYWMPLEASMALELADDLAVAITALEISYLNHQLTMTNQLLRDLAHTDTLTQCWNRYYTELIIEELTQSATPFTLLMFDIDDFKRINDTYGHATGDNILRDITHLVKKTLRSDDHLGRWGGEEFIVISKGVDQGASSQLANRLCRCVEEFAFPITDRVTISIGFTLTQPDDQPHQLLERIDKGMYLAKTAGKNQVVMC</sequence>